<evidence type="ECO:0000313" key="2">
    <source>
        <dbReference type="EMBL" id="JAS84179.1"/>
    </source>
</evidence>
<gene>
    <name evidence="2" type="ORF">g.46927</name>
</gene>
<protein>
    <recommendedName>
        <fullName evidence="1">Reverse transcriptase domain-containing protein</fullName>
    </recommendedName>
</protein>
<organism evidence="2">
    <name type="scientific">Homalodisca liturata</name>
    <dbReference type="NCBI Taxonomy" id="320908"/>
    <lineage>
        <taxon>Eukaryota</taxon>
        <taxon>Metazoa</taxon>
        <taxon>Ecdysozoa</taxon>
        <taxon>Arthropoda</taxon>
        <taxon>Hexapoda</taxon>
        <taxon>Insecta</taxon>
        <taxon>Pterygota</taxon>
        <taxon>Neoptera</taxon>
        <taxon>Paraneoptera</taxon>
        <taxon>Hemiptera</taxon>
        <taxon>Auchenorrhyncha</taxon>
        <taxon>Membracoidea</taxon>
        <taxon>Cicadellidae</taxon>
        <taxon>Cicadellinae</taxon>
        <taxon>Proconiini</taxon>
        <taxon>Homalodisca</taxon>
    </lineage>
</organism>
<dbReference type="InterPro" id="IPR036691">
    <property type="entry name" value="Endo/exonu/phosph_ase_sf"/>
</dbReference>
<dbReference type="CDD" id="cd01650">
    <property type="entry name" value="RT_nLTR_like"/>
    <property type="match status" value="1"/>
</dbReference>
<dbReference type="Gene3D" id="3.60.10.10">
    <property type="entry name" value="Endonuclease/exonuclease/phosphatase"/>
    <property type="match status" value="1"/>
</dbReference>
<dbReference type="AlphaFoldDB" id="A0A1B6IB92"/>
<evidence type="ECO:0000259" key="1">
    <source>
        <dbReference type="PROSITE" id="PS50878"/>
    </source>
</evidence>
<reference evidence="2" key="1">
    <citation type="submission" date="2015-11" db="EMBL/GenBank/DDBJ databases">
        <title>De novo transcriptome assembly of four potential Pierce s Disease insect vectors from Arizona vineyards.</title>
        <authorList>
            <person name="Tassone E.E."/>
        </authorList>
    </citation>
    <scope>NUCLEOTIDE SEQUENCE</scope>
</reference>
<dbReference type="SUPFAM" id="SSF56219">
    <property type="entry name" value="DNase I-like"/>
    <property type="match status" value="1"/>
</dbReference>
<dbReference type="EMBL" id="GECU01023527">
    <property type="protein sequence ID" value="JAS84179.1"/>
    <property type="molecule type" value="Transcribed_RNA"/>
</dbReference>
<dbReference type="InterPro" id="IPR043502">
    <property type="entry name" value="DNA/RNA_pol_sf"/>
</dbReference>
<dbReference type="PANTHER" id="PTHR33332">
    <property type="entry name" value="REVERSE TRANSCRIPTASE DOMAIN-CONTAINING PROTEIN"/>
    <property type="match status" value="1"/>
</dbReference>
<name>A0A1B6IB92_9HEMI</name>
<dbReference type="Pfam" id="PF00078">
    <property type="entry name" value="RVT_1"/>
    <property type="match status" value="1"/>
</dbReference>
<dbReference type="GO" id="GO:0071897">
    <property type="term" value="P:DNA biosynthetic process"/>
    <property type="evidence" value="ECO:0007669"/>
    <property type="project" value="UniProtKB-ARBA"/>
</dbReference>
<sequence>MEHLSIPLVCEVTVASIKLSGKEQLYMIGVYRPPNNLIDITAEAIEVLHKVLDNIPTHSRIILIGDINIDILRPTRETIMFDEFLLSHNMTRLQLSATRVFQGHQSSIDAICTNAEIDESQVKILHTGISDHFGQLCYLPLSVESKKTTTSSHRHVSPENLTNLKRYLAEESWTNVLQQDSVEEAYRQYLKTVTYFLDLTCPIKKFRVVAKPKARPCYDEEALRLKKDFLKANERYCLSGSQEDKQTSTQLKKAYDLKLRTLRREASAAHIDNAANKNKAVWEIINSERNHQHKDTISGFDFIVKNGDKIDDPIDIANHFNNYFSTIADETLKQNLCINPTMQFVQNPPVGMPLTSMEPTSIEEISKVIDSLKTKSSFGLNEISSKILKFCKNEVAVPIFHITQLSLLHGTFPSSMKISKVIPLHKKSSKHHIENFRPISLIPTESKIIEKIVLSRLFKHLQLNNLLTEEQHGFIKGRSTMTAIVDLFEHIVDNIEAGNNVVGVQLDLSKAFDCLSHDLIIRKLFHLGIQGTALSWFSAYLEGRRQVVEVTQTIKRITTISRSEVLSMDRGVPQGSVLGPVLFILFTNDFPNVLHSYSNLVMYADDSMLLTANSSVENLEINSYIAVNIAMDYCRNNDLVFNESKTKQISFGNKKDDISDLPNLQSVSSTNYLGIIVDDKLSWLNHINNLCLKLSSAIYAIKRTKAISTTKATITAYHALFESHMRYGLAVWGGSTERNLQRILILQKKALRIMAGLGCRESCRGVFKEWRLSTVVSLYIVECIVIATTHNVQQHQDIHSYNTRHANNFTLPIHKLTLSETKPTYAGAKFFNNLPDELKKMEGRKLKKSLHSWFQERPFYSVKEFLNWRADSQRM</sequence>
<accession>A0A1B6IB92</accession>
<dbReference type="InterPro" id="IPR000477">
    <property type="entry name" value="RT_dom"/>
</dbReference>
<dbReference type="PROSITE" id="PS50878">
    <property type="entry name" value="RT_POL"/>
    <property type="match status" value="1"/>
</dbReference>
<dbReference type="SUPFAM" id="SSF56672">
    <property type="entry name" value="DNA/RNA polymerases"/>
    <property type="match status" value="1"/>
</dbReference>
<proteinExistence type="predicted"/>
<feature type="domain" description="Reverse transcriptase" evidence="1">
    <location>
        <begin position="405"/>
        <end position="677"/>
    </location>
</feature>